<dbReference type="GO" id="GO:0000166">
    <property type="term" value="F:nucleotide binding"/>
    <property type="evidence" value="ECO:0007669"/>
    <property type="project" value="InterPro"/>
</dbReference>
<dbReference type="PANTHER" id="PTHR43818">
    <property type="entry name" value="BCDNA.GH03377"/>
    <property type="match status" value="1"/>
</dbReference>
<dbReference type="PROSITE" id="PS51318">
    <property type="entry name" value="TAT"/>
    <property type="match status" value="1"/>
</dbReference>
<dbReference type="PANTHER" id="PTHR43818:SF11">
    <property type="entry name" value="BCDNA.GH03377"/>
    <property type="match status" value="1"/>
</dbReference>
<dbReference type="Gene3D" id="3.40.50.720">
    <property type="entry name" value="NAD(P)-binding Rossmann-like Domain"/>
    <property type="match status" value="1"/>
</dbReference>
<dbReference type="AlphaFoldDB" id="A0A3B1E7H8"/>
<dbReference type="InterPro" id="IPR055170">
    <property type="entry name" value="GFO_IDH_MocA-like_dom"/>
</dbReference>
<evidence type="ECO:0008006" key="5">
    <source>
        <dbReference type="Google" id="ProtNLM"/>
    </source>
</evidence>
<dbReference type="InterPro" id="IPR050463">
    <property type="entry name" value="Gfo/Idh/MocA_oxidrdct_glycsds"/>
</dbReference>
<dbReference type="Pfam" id="PF22725">
    <property type="entry name" value="GFO_IDH_MocA_C3"/>
    <property type="match status" value="1"/>
</dbReference>
<protein>
    <recommendedName>
        <fullName evidence="5">Gfo/Idh/MocA family oxidoreductase</fullName>
    </recommendedName>
</protein>
<evidence type="ECO:0000259" key="2">
    <source>
        <dbReference type="Pfam" id="PF01408"/>
    </source>
</evidence>
<feature type="domain" description="GFO/IDH/MocA-like oxidoreductase" evidence="3">
    <location>
        <begin position="194"/>
        <end position="271"/>
    </location>
</feature>
<reference evidence="4" key="1">
    <citation type="submission" date="2018-06" db="EMBL/GenBank/DDBJ databases">
        <authorList>
            <person name="Zhirakovskaya E."/>
        </authorList>
    </citation>
    <scope>NUCLEOTIDE SEQUENCE</scope>
</reference>
<dbReference type="InterPro" id="IPR000683">
    <property type="entry name" value="Gfo/Idh/MocA-like_OxRdtase_N"/>
</dbReference>
<dbReference type="SUPFAM" id="SSF55347">
    <property type="entry name" value="Glyceraldehyde-3-phosphate dehydrogenase-like, C-terminal domain"/>
    <property type="match status" value="1"/>
</dbReference>
<name>A0A3B1E7H8_9ZZZZ</name>
<dbReference type="Gene3D" id="3.30.360.10">
    <property type="entry name" value="Dihydrodipicolinate Reductase, domain 2"/>
    <property type="match status" value="1"/>
</dbReference>
<proteinExistence type="predicted"/>
<dbReference type="Pfam" id="PF01408">
    <property type="entry name" value="GFO_IDH_MocA"/>
    <property type="match status" value="1"/>
</dbReference>
<dbReference type="InterPro" id="IPR006311">
    <property type="entry name" value="TAT_signal"/>
</dbReference>
<evidence type="ECO:0000256" key="1">
    <source>
        <dbReference type="ARBA" id="ARBA00023002"/>
    </source>
</evidence>
<dbReference type="GO" id="GO:0016491">
    <property type="term" value="F:oxidoreductase activity"/>
    <property type="evidence" value="ECO:0007669"/>
    <property type="project" value="UniProtKB-KW"/>
</dbReference>
<dbReference type="SUPFAM" id="SSF51735">
    <property type="entry name" value="NAD(P)-binding Rossmann-fold domains"/>
    <property type="match status" value="1"/>
</dbReference>
<gene>
    <name evidence="4" type="ORF">MNBD_PLANCTO03-219</name>
</gene>
<accession>A0A3B1E7H8</accession>
<feature type="domain" description="Gfo/Idh/MocA-like oxidoreductase N-terminal" evidence="2">
    <location>
        <begin position="38"/>
        <end position="157"/>
    </location>
</feature>
<keyword evidence="1" id="KW-0560">Oxidoreductase</keyword>
<evidence type="ECO:0000313" key="4">
    <source>
        <dbReference type="EMBL" id="VAX39667.1"/>
    </source>
</evidence>
<evidence type="ECO:0000259" key="3">
    <source>
        <dbReference type="Pfam" id="PF22725"/>
    </source>
</evidence>
<dbReference type="InterPro" id="IPR036291">
    <property type="entry name" value="NAD(P)-bd_dom_sf"/>
</dbReference>
<dbReference type="EMBL" id="UOGK01000276">
    <property type="protein sequence ID" value="VAX39667.1"/>
    <property type="molecule type" value="Genomic_DNA"/>
</dbReference>
<sequence>MTPTDRRTFLGQTAGAMAGLSIMPGGALAFDFARRAPVRVALIGAGRQGRSILGELAKFEGVEVVALCDTDQRRLDSGIRRTRGAEPFGSHAALLDKADSFDAVCIATPTHTHRLVATDALSAGVHVYCEAPLEATVEDAAALARAARESNKVFQVGLHARSNPVYQLARSFFRSDAVRGLVSVHGQHNRKTSWRVPSNDPAREKALNWRLDPAVTLGLAGEWGTHQFDSVHWFTGRYPTKVRGSGSIRFYDDGREIADTISCQLVFKRGA</sequence>
<organism evidence="4">
    <name type="scientific">hydrothermal vent metagenome</name>
    <dbReference type="NCBI Taxonomy" id="652676"/>
    <lineage>
        <taxon>unclassified sequences</taxon>
        <taxon>metagenomes</taxon>
        <taxon>ecological metagenomes</taxon>
    </lineage>
</organism>
<feature type="non-terminal residue" evidence="4">
    <location>
        <position position="271"/>
    </location>
</feature>